<evidence type="ECO:0000256" key="1">
    <source>
        <dbReference type="ARBA" id="ARBA00012771"/>
    </source>
</evidence>
<keyword evidence="3" id="KW-0808">Transferase</keyword>
<dbReference type="EMBL" id="UINC01016857">
    <property type="protein sequence ID" value="SVA69875.1"/>
    <property type="molecule type" value="Genomic_DNA"/>
</dbReference>
<dbReference type="CDD" id="cd02440">
    <property type="entry name" value="AdoMet_MTases"/>
    <property type="match status" value="1"/>
</dbReference>
<dbReference type="PROSITE" id="PS00092">
    <property type="entry name" value="N6_MTASE"/>
    <property type="match status" value="1"/>
</dbReference>
<keyword evidence="4" id="KW-0949">S-adenosyl-L-methionine</keyword>
<dbReference type="InterPro" id="IPR050320">
    <property type="entry name" value="N5-glutamine_MTase"/>
</dbReference>
<dbReference type="Gene3D" id="1.10.8.10">
    <property type="entry name" value="DNA helicase RuvA subunit, C-terminal domain"/>
    <property type="match status" value="1"/>
</dbReference>
<dbReference type="Pfam" id="PF05175">
    <property type="entry name" value="MTS"/>
    <property type="match status" value="1"/>
</dbReference>
<sequence>MDYKTILNQSSDLLKNFSIKSARLDSELLLSSSLKISRENLLLNLNKEIKPNQQKKFKSLLEKRTKKVPVAYILGYKDFWKSKFLINRSVLIPRPDTELIVEEALNYLPKDKYRKILDIGTGSGSILISILLERLKSNGVGLDISKNAIKIAKINAKLQHVDNRITFANTNVDKYNWGKYDLVVSNPPYIKRNKISRLEEDVKNFEPKVALDGGYDGYSKIGKVIEKSSNLLKRKGNLILEIGYDQVYYTSRLLERCGFFINKISKDLSKKDRCVVSTKH</sequence>
<dbReference type="Gene3D" id="3.40.50.150">
    <property type="entry name" value="Vaccinia Virus protein VP39"/>
    <property type="match status" value="1"/>
</dbReference>
<dbReference type="SUPFAM" id="SSF53335">
    <property type="entry name" value="S-adenosyl-L-methionine-dependent methyltransferases"/>
    <property type="match status" value="1"/>
</dbReference>
<keyword evidence="2" id="KW-0489">Methyltransferase</keyword>
<dbReference type="InterPro" id="IPR029063">
    <property type="entry name" value="SAM-dependent_MTases_sf"/>
</dbReference>
<protein>
    <recommendedName>
        <fullName evidence="1">peptide chain release factor N(5)-glutamine methyltransferase</fullName>
        <ecNumber evidence="1">2.1.1.297</ecNumber>
    </recommendedName>
</protein>
<dbReference type="HAMAP" id="MF_02126">
    <property type="entry name" value="RF_methyltr_PrmC"/>
    <property type="match status" value="1"/>
</dbReference>
<dbReference type="PANTHER" id="PTHR18895:SF74">
    <property type="entry name" value="MTRF1L RELEASE FACTOR GLUTAMINE METHYLTRANSFERASE"/>
    <property type="match status" value="1"/>
</dbReference>
<evidence type="ECO:0000256" key="2">
    <source>
        <dbReference type="ARBA" id="ARBA00022603"/>
    </source>
</evidence>
<dbReference type="PANTHER" id="PTHR18895">
    <property type="entry name" value="HEMK METHYLTRANSFERASE"/>
    <property type="match status" value="1"/>
</dbReference>
<comment type="catalytic activity">
    <reaction evidence="5">
        <text>L-glutaminyl-[peptide chain release factor] + S-adenosyl-L-methionine = N(5)-methyl-L-glutaminyl-[peptide chain release factor] + S-adenosyl-L-homocysteine + H(+)</text>
        <dbReference type="Rhea" id="RHEA:42896"/>
        <dbReference type="Rhea" id="RHEA-COMP:10271"/>
        <dbReference type="Rhea" id="RHEA-COMP:10272"/>
        <dbReference type="ChEBI" id="CHEBI:15378"/>
        <dbReference type="ChEBI" id="CHEBI:30011"/>
        <dbReference type="ChEBI" id="CHEBI:57856"/>
        <dbReference type="ChEBI" id="CHEBI:59789"/>
        <dbReference type="ChEBI" id="CHEBI:61891"/>
        <dbReference type="EC" id="2.1.1.297"/>
    </reaction>
</comment>
<dbReference type="InterPro" id="IPR007848">
    <property type="entry name" value="Small_mtfrase_dom"/>
</dbReference>
<name>A0A381XYT0_9ZZZZ</name>
<dbReference type="Pfam" id="PF17827">
    <property type="entry name" value="PrmC_N"/>
    <property type="match status" value="1"/>
</dbReference>
<organism evidence="8">
    <name type="scientific">marine metagenome</name>
    <dbReference type="NCBI Taxonomy" id="408172"/>
    <lineage>
        <taxon>unclassified sequences</taxon>
        <taxon>metagenomes</taxon>
        <taxon>ecological metagenomes</taxon>
    </lineage>
</organism>
<feature type="domain" description="Release factor glutamine methyltransferase N-terminal" evidence="7">
    <location>
        <begin position="6"/>
        <end position="75"/>
    </location>
</feature>
<dbReference type="InterPro" id="IPR040758">
    <property type="entry name" value="PrmC_N"/>
</dbReference>
<dbReference type="EC" id="2.1.1.297" evidence="1"/>
<evidence type="ECO:0000256" key="5">
    <source>
        <dbReference type="ARBA" id="ARBA00048391"/>
    </source>
</evidence>
<evidence type="ECO:0000256" key="3">
    <source>
        <dbReference type="ARBA" id="ARBA00022679"/>
    </source>
</evidence>
<dbReference type="GO" id="GO:0003676">
    <property type="term" value="F:nucleic acid binding"/>
    <property type="evidence" value="ECO:0007669"/>
    <property type="project" value="InterPro"/>
</dbReference>
<proteinExistence type="inferred from homology"/>
<dbReference type="NCBIfam" id="TIGR03534">
    <property type="entry name" value="RF_mod_PrmC"/>
    <property type="match status" value="1"/>
</dbReference>
<feature type="domain" description="Methyltransferase small" evidence="6">
    <location>
        <begin position="105"/>
        <end position="194"/>
    </location>
</feature>
<dbReference type="NCBIfam" id="TIGR00536">
    <property type="entry name" value="hemK_fam"/>
    <property type="match status" value="1"/>
</dbReference>
<gene>
    <name evidence="8" type="ORF">METZ01_LOCUS122729</name>
</gene>
<evidence type="ECO:0000259" key="6">
    <source>
        <dbReference type="Pfam" id="PF05175"/>
    </source>
</evidence>
<dbReference type="InterPro" id="IPR019874">
    <property type="entry name" value="RF_methyltr_PrmC"/>
</dbReference>
<evidence type="ECO:0000313" key="8">
    <source>
        <dbReference type="EMBL" id="SVA69875.1"/>
    </source>
</evidence>
<evidence type="ECO:0000256" key="4">
    <source>
        <dbReference type="ARBA" id="ARBA00022691"/>
    </source>
</evidence>
<dbReference type="AlphaFoldDB" id="A0A381XYT0"/>
<evidence type="ECO:0000259" key="7">
    <source>
        <dbReference type="Pfam" id="PF17827"/>
    </source>
</evidence>
<dbReference type="InterPro" id="IPR002052">
    <property type="entry name" value="DNA_methylase_N6_adenine_CS"/>
</dbReference>
<dbReference type="GO" id="GO:0102559">
    <property type="term" value="F:peptide chain release factor N(5)-glutamine methyltransferase activity"/>
    <property type="evidence" value="ECO:0007669"/>
    <property type="project" value="UniProtKB-EC"/>
</dbReference>
<accession>A0A381XYT0</accession>
<reference evidence="8" key="1">
    <citation type="submission" date="2018-05" db="EMBL/GenBank/DDBJ databases">
        <authorList>
            <person name="Lanie J.A."/>
            <person name="Ng W.-L."/>
            <person name="Kazmierczak K.M."/>
            <person name="Andrzejewski T.M."/>
            <person name="Davidsen T.M."/>
            <person name="Wayne K.J."/>
            <person name="Tettelin H."/>
            <person name="Glass J.I."/>
            <person name="Rusch D."/>
            <person name="Podicherti R."/>
            <person name="Tsui H.-C.T."/>
            <person name="Winkler M.E."/>
        </authorList>
    </citation>
    <scope>NUCLEOTIDE SEQUENCE</scope>
</reference>
<dbReference type="InterPro" id="IPR004556">
    <property type="entry name" value="HemK-like"/>
</dbReference>
<dbReference type="GO" id="GO:0032259">
    <property type="term" value="P:methylation"/>
    <property type="evidence" value="ECO:0007669"/>
    <property type="project" value="UniProtKB-KW"/>
</dbReference>